<dbReference type="RefSeq" id="WP_091859102.1">
    <property type="nucleotide sequence ID" value="NZ_FNBZ01000006.1"/>
</dbReference>
<dbReference type="InterPro" id="IPR011008">
    <property type="entry name" value="Dimeric_a/b-barrel"/>
</dbReference>
<accession>A0ABY0P2P5</accession>
<dbReference type="SUPFAM" id="SSF54909">
    <property type="entry name" value="Dimeric alpha+beta barrel"/>
    <property type="match status" value="1"/>
</dbReference>
<comment type="caution">
    <text evidence="1">The sequence shown here is derived from an EMBL/GenBank/DDBJ whole genome shotgun (WGS) entry which is preliminary data.</text>
</comment>
<dbReference type="Proteomes" id="UP000199468">
    <property type="component" value="Unassembled WGS sequence"/>
</dbReference>
<dbReference type="Gene3D" id="3.30.70.1060">
    <property type="entry name" value="Dimeric alpha+beta barrel"/>
    <property type="match status" value="1"/>
</dbReference>
<evidence type="ECO:0000313" key="2">
    <source>
        <dbReference type="Proteomes" id="UP000199468"/>
    </source>
</evidence>
<keyword evidence="2" id="KW-1185">Reference proteome</keyword>
<proteinExistence type="predicted"/>
<gene>
    <name evidence="1" type="ORF">SAMN05421844_106113</name>
</gene>
<reference evidence="1 2" key="1">
    <citation type="submission" date="2016-10" db="EMBL/GenBank/DDBJ databases">
        <authorList>
            <person name="Varghese N."/>
            <person name="Submissions S."/>
        </authorList>
    </citation>
    <scope>NUCLEOTIDE SEQUENCE [LARGE SCALE GENOMIC DNA]</scope>
    <source>
        <strain evidence="1 2">DSM 26672</strain>
    </source>
</reference>
<organism evidence="1 2">
    <name type="scientific">Bosea robiniae</name>
    <dbReference type="NCBI Taxonomy" id="1036780"/>
    <lineage>
        <taxon>Bacteria</taxon>
        <taxon>Pseudomonadati</taxon>
        <taxon>Pseudomonadota</taxon>
        <taxon>Alphaproteobacteria</taxon>
        <taxon>Hyphomicrobiales</taxon>
        <taxon>Boseaceae</taxon>
        <taxon>Bosea</taxon>
    </lineage>
</organism>
<protein>
    <submittedName>
        <fullName evidence="1">Uncharacterized conserved protein</fullName>
    </submittedName>
</protein>
<name>A0ABY0P2P5_9HYPH</name>
<sequence length="112" mass="11995">MTKYLISFPSEAMVLTDEELNAASVDSHAVIEEAKAAGVYVFGGGINEPVAPVLVSADGSVSDRIYPGSRLNGGFAVLELPTREEAVKWAAKLARACRCAQELREFMYDPAS</sequence>
<dbReference type="EMBL" id="FNBZ01000006">
    <property type="protein sequence ID" value="SDG96053.1"/>
    <property type="molecule type" value="Genomic_DNA"/>
</dbReference>
<evidence type="ECO:0000313" key="1">
    <source>
        <dbReference type="EMBL" id="SDG96053.1"/>
    </source>
</evidence>